<sequence>MMDKKIILDACCGSRMFWFDKHNPLTLFADIRKEECVLCDGRKLQIHPDIISDFTNMLFPDKSFKMVVFDPPHLLNVGKESWLAKKYGKLPKDWPRILKKGVDECFRVLEDYGVLIFKWNEEQIAVREVLNAIERQPLFGHTTGRHGKTMWMCFIKLPINSNQIE</sequence>
<dbReference type="AlphaFoldDB" id="A0A6I0LMR3"/>
<gene>
    <name evidence="1" type="ORF">GAP48_18835</name>
</gene>
<dbReference type="InterPro" id="IPR029063">
    <property type="entry name" value="SAM-dependent_MTases_sf"/>
</dbReference>
<name>A0A6I0LMR3_BACUN</name>
<dbReference type="RefSeq" id="WP_151882029.1">
    <property type="nucleotide sequence ID" value="NZ_WCTH01000011.1"/>
</dbReference>
<dbReference type="EMBL" id="WCTJ01000039">
    <property type="protein sequence ID" value="KAB4248406.1"/>
    <property type="molecule type" value="Genomic_DNA"/>
</dbReference>
<evidence type="ECO:0000313" key="2">
    <source>
        <dbReference type="Proteomes" id="UP000487989"/>
    </source>
</evidence>
<dbReference type="GO" id="GO:0008168">
    <property type="term" value="F:methyltransferase activity"/>
    <property type="evidence" value="ECO:0007669"/>
    <property type="project" value="UniProtKB-KW"/>
</dbReference>
<comment type="caution">
    <text evidence="1">The sequence shown here is derived from an EMBL/GenBank/DDBJ whole genome shotgun (WGS) entry which is preliminary data.</text>
</comment>
<keyword evidence="1" id="KW-0489">Methyltransferase</keyword>
<reference evidence="1 2" key="1">
    <citation type="journal article" date="2019" name="Nat. Med.">
        <title>A library of human gut bacterial isolates paired with longitudinal multiomics data enables mechanistic microbiome research.</title>
        <authorList>
            <person name="Poyet M."/>
            <person name="Groussin M."/>
            <person name="Gibbons S.M."/>
            <person name="Avila-Pacheco J."/>
            <person name="Jiang X."/>
            <person name="Kearney S.M."/>
            <person name="Perrotta A.R."/>
            <person name="Berdy B."/>
            <person name="Zhao S."/>
            <person name="Lieberman T.D."/>
            <person name="Swanson P.K."/>
            <person name="Smith M."/>
            <person name="Roesemann S."/>
            <person name="Alexander J.E."/>
            <person name="Rich S.A."/>
            <person name="Livny J."/>
            <person name="Vlamakis H."/>
            <person name="Clish C."/>
            <person name="Bullock K."/>
            <person name="Deik A."/>
            <person name="Scott J."/>
            <person name="Pierce K.A."/>
            <person name="Xavier R.J."/>
            <person name="Alm E.J."/>
        </authorList>
    </citation>
    <scope>NUCLEOTIDE SEQUENCE [LARGE SCALE GENOMIC DNA]</scope>
    <source>
        <strain evidence="1 2">BIOML-A3</strain>
    </source>
</reference>
<dbReference type="Proteomes" id="UP000487989">
    <property type="component" value="Unassembled WGS sequence"/>
</dbReference>
<dbReference type="SUPFAM" id="SSF53335">
    <property type="entry name" value="S-adenosyl-L-methionine-dependent methyltransferases"/>
    <property type="match status" value="1"/>
</dbReference>
<protein>
    <submittedName>
        <fullName evidence="1">Methyltransferase</fullName>
    </submittedName>
</protein>
<evidence type="ECO:0000313" key="1">
    <source>
        <dbReference type="EMBL" id="KAB4248406.1"/>
    </source>
</evidence>
<proteinExistence type="predicted"/>
<organism evidence="1 2">
    <name type="scientific">Bacteroides uniformis</name>
    <dbReference type="NCBI Taxonomy" id="820"/>
    <lineage>
        <taxon>Bacteria</taxon>
        <taxon>Pseudomonadati</taxon>
        <taxon>Bacteroidota</taxon>
        <taxon>Bacteroidia</taxon>
        <taxon>Bacteroidales</taxon>
        <taxon>Bacteroidaceae</taxon>
        <taxon>Bacteroides</taxon>
    </lineage>
</organism>
<accession>A0A6I0LMR3</accession>
<dbReference type="GO" id="GO:0032259">
    <property type="term" value="P:methylation"/>
    <property type="evidence" value="ECO:0007669"/>
    <property type="project" value="UniProtKB-KW"/>
</dbReference>
<dbReference type="Gene3D" id="3.40.50.150">
    <property type="entry name" value="Vaccinia Virus protein VP39"/>
    <property type="match status" value="1"/>
</dbReference>
<keyword evidence="1" id="KW-0808">Transferase</keyword>